<protein>
    <submittedName>
        <fullName evidence="7">ATP-binding cassette domain-containing protein</fullName>
    </submittedName>
</protein>
<evidence type="ECO:0000256" key="4">
    <source>
        <dbReference type="ARBA" id="ARBA00022840"/>
    </source>
</evidence>
<evidence type="ECO:0000256" key="2">
    <source>
        <dbReference type="ARBA" id="ARBA00022448"/>
    </source>
</evidence>
<comment type="similarity">
    <text evidence="1">Belongs to the ABC transporter superfamily.</text>
</comment>
<gene>
    <name evidence="7" type="ORF">F8568_021485</name>
</gene>
<dbReference type="PROSITE" id="PS50893">
    <property type="entry name" value="ABC_TRANSPORTER_2"/>
    <property type="match status" value="1"/>
</dbReference>
<keyword evidence="4 7" id="KW-0067">ATP-binding</keyword>
<organism evidence="7 8">
    <name type="scientific">Actinomadura physcomitrii</name>
    <dbReference type="NCBI Taxonomy" id="2650748"/>
    <lineage>
        <taxon>Bacteria</taxon>
        <taxon>Bacillati</taxon>
        <taxon>Actinomycetota</taxon>
        <taxon>Actinomycetes</taxon>
        <taxon>Streptosporangiales</taxon>
        <taxon>Thermomonosporaceae</taxon>
        <taxon>Actinomadura</taxon>
    </lineage>
</organism>
<dbReference type="Proteomes" id="UP000462055">
    <property type="component" value="Unassembled WGS sequence"/>
</dbReference>
<dbReference type="EMBL" id="WBMS02000016">
    <property type="protein sequence ID" value="MWA02901.1"/>
    <property type="molecule type" value="Genomic_DNA"/>
</dbReference>
<dbReference type="CDD" id="cd03224">
    <property type="entry name" value="ABC_TM1139_LivF_branched"/>
    <property type="match status" value="1"/>
</dbReference>
<dbReference type="Pfam" id="PF00005">
    <property type="entry name" value="ABC_tran"/>
    <property type="match status" value="1"/>
</dbReference>
<name>A0A6I4MGP8_9ACTN</name>
<dbReference type="AlphaFoldDB" id="A0A6I4MGP8"/>
<evidence type="ECO:0000256" key="3">
    <source>
        <dbReference type="ARBA" id="ARBA00022741"/>
    </source>
</evidence>
<sequence length="244" mass="25860">MTAGTVLAAENLSASYGPLQALREASFRLGEGEVVALLGANGAGKTTTLRAITGSIVQVTGSLEYTSEAGALSLIGTAPADAARHGIAHVPQGRGTFTDLSVEDNLRVGAMTRRDRGEIEADLDHWFATFPRLKERRRKPAGNLSGGEQQMLAVARAMMMRPRLLLLDEPSLGLAPLVVADLFATLGRLRAELGVTVLLVEQNANIALELADRGYVLEAGRIVLEGTAADLMAKDEIQKAYLGQ</sequence>
<dbReference type="InterPro" id="IPR003439">
    <property type="entry name" value="ABC_transporter-like_ATP-bd"/>
</dbReference>
<dbReference type="InterPro" id="IPR017871">
    <property type="entry name" value="ABC_transporter-like_CS"/>
</dbReference>
<dbReference type="GO" id="GO:0015658">
    <property type="term" value="F:branched-chain amino acid transmembrane transporter activity"/>
    <property type="evidence" value="ECO:0007669"/>
    <property type="project" value="TreeGrafter"/>
</dbReference>
<dbReference type="InterPro" id="IPR003593">
    <property type="entry name" value="AAA+_ATPase"/>
</dbReference>
<proteinExistence type="inferred from homology"/>
<dbReference type="GO" id="GO:0015807">
    <property type="term" value="P:L-amino acid transport"/>
    <property type="evidence" value="ECO:0007669"/>
    <property type="project" value="TreeGrafter"/>
</dbReference>
<dbReference type="GO" id="GO:0016887">
    <property type="term" value="F:ATP hydrolysis activity"/>
    <property type="evidence" value="ECO:0007669"/>
    <property type="project" value="InterPro"/>
</dbReference>
<evidence type="ECO:0000259" key="6">
    <source>
        <dbReference type="PROSITE" id="PS50893"/>
    </source>
</evidence>
<accession>A0A6I4MGP8</accession>
<dbReference type="PROSITE" id="PS00211">
    <property type="entry name" value="ABC_TRANSPORTER_1"/>
    <property type="match status" value="1"/>
</dbReference>
<dbReference type="SUPFAM" id="SSF52540">
    <property type="entry name" value="P-loop containing nucleoside triphosphate hydrolases"/>
    <property type="match status" value="1"/>
</dbReference>
<comment type="caution">
    <text evidence="7">The sequence shown here is derived from an EMBL/GenBank/DDBJ whole genome shotgun (WGS) entry which is preliminary data.</text>
</comment>
<dbReference type="PANTHER" id="PTHR43820:SF4">
    <property type="entry name" value="HIGH-AFFINITY BRANCHED-CHAIN AMINO ACID TRANSPORT ATP-BINDING PROTEIN LIVF"/>
    <property type="match status" value="1"/>
</dbReference>
<feature type="domain" description="ABC transporter" evidence="6">
    <location>
        <begin position="7"/>
        <end position="244"/>
    </location>
</feature>
<dbReference type="Gene3D" id="3.40.50.300">
    <property type="entry name" value="P-loop containing nucleotide triphosphate hydrolases"/>
    <property type="match status" value="1"/>
</dbReference>
<evidence type="ECO:0000256" key="5">
    <source>
        <dbReference type="ARBA" id="ARBA00022970"/>
    </source>
</evidence>
<dbReference type="GO" id="GO:0005524">
    <property type="term" value="F:ATP binding"/>
    <property type="evidence" value="ECO:0007669"/>
    <property type="project" value="UniProtKB-KW"/>
</dbReference>
<keyword evidence="2" id="KW-0813">Transport</keyword>
<keyword evidence="8" id="KW-1185">Reference proteome</keyword>
<evidence type="ECO:0000313" key="8">
    <source>
        <dbReference type="Proteomes" id="UP000462055"/>
    </source>
</evidence>
<evidence type="ECO:0000256" key="1">
    <source>
        <dbReference type="ARBA" id="ARBA00005417"/>
    </source>
</evidence>
<evidence type="ECO:0000313" key="7">
    <source>
        <dbReference type="EMBL" id="MWA02901.1"/>
    </source>
</evidence>
<keyword evidence="3" id="KW-0547">Nucleotide-binding</keyword>
<dbReference type="InterPro" id="IPR052156">
    <property type="entry name" value="BCAA_Transport_ATP-bd_LivF"/>
</dbReference>
<dbReference type="InterPro" id="IPR027417">
    <property type="entry name" value="P-loop_NTPase"/>
</dbReference>
<dbReference type="PANTHER" id="PTHR43820">
    <property type="entry name" value="HIGH-AFFINITY BRANCHED-CHAIN AMINO ACID TRANSPORT ATP-BINDING PROTEIN LIVF"/>
    <property type="match status" value="1"/>
</dbReference>
<keyword evidence="5" id="KW-0029">Amino-acid transport</keyword>
<dbReference type="SMART" id="SM00382">
    <property type="entry name" value="AAA"/>
    <property type="match status" value="1"/>
</dbReference>
<reference evidence="7" key="1">
    <citation type="submission" date="2019-12" db="EMBL/GenBank/DDBJ databases">
        <title>Actinomadura physcomitrii sp. nov., a novel actinomycete isolated from moss [Physcomitrium sphaericum (Ludw) Fuernr].</title>
        <authorList>
            <person name="Zhuang X."/>
        </authorList>
    </citation>
    <scope>NUCLEOTIDE SEQUENCE [LARGE SCALE GENOMIC DNA]</scope>
    <source>
        <strain evidence="7">LD22</strain>
    </source>
</reference>